<feature type="compositionally biased region" description="Low complexity" evidence="12">
    <location>
        <begin position="1424"/>
        <end position="1447"/>
    </location>
</feature>
<accession>A0A6A6T1U2</accession>
<dbReference type="EMBL" id="MU004372">
    <property type="protein sequence ID" value="KAF2653975.1"/>
    <property type="molecule type" value="Genomic_DNA"/>
</dbReference>
<keyword evidence="15" id="KW-1185">Reference proteome</keyword>
<keyword evidence="6" id="KW-0805">Transcription regulation</keyword>
<feature type="compositionally biased region" description="Low complexity" evidence="12">
    <location>
        <begin position="1511"/>
        <end position="1534"/>
    </location>
</feature>
<dbReference type="InterPro" id="IPR057344">
    <property type="entry name" value="ARM_SRB8"/>
</dbReference>
<evidence type="ECO:0000259" key="13">
    <source>
        <dbReference type="SMART" id="SM01281"/>
    </source>
</evidence>
<comment type="subunit">
    <text evidence="3">Component of the SRB8-11 complex, which itself associates with the Mediator complex.</text>
</comment>
<keyword evidence="8" id="KW-0804">Transcription</keyword>
<feature type="compositionally biased region" description="Polar residues" evidence="12">
    <location>
        <begin position="1535"/>
        <end position="1553"/>
    </location>
</feature>
<dbReference type="InterPro" id="IPR019035">
    <property type="entry name" value="Mediator_Med12"/>
</dbReference>
<evidence type="ECO:0000256" key="5">
    <source>
        <dbReference type="ARBA" id="ARBA00022491"/>
    </source>
</evidence>
<name>A0A6A6T1U2_9PLEO</name>
<evidence type="ECO:0000313" key="14">
    <source>
        <dbReference type="EMBL" id="KAF2653975.1"/>
    </source>
</evidence>
<organism evidence="14 15">
    <name type="scientific">Lophiostoma macrostomum CBS 122681</name>
    <dbReference type="NCBI Taxonomy" id="1314788"/>
    <lineage>
        <taxon>Eukaryota</taxon>
        <taxon>Fungi</taxon>
        <taxon>Dikarya</taxon>
        <taxon>Ascomycota</taxon>
        <taxon>Pezizomycotina</taxon>
        <taxon>Dothideomycetes</taxon>
        <taxon>Pleosporomycetidae</taxon>
        <taxon>Pleosporales</taxon>
        <taxon>Lophiostomataceae</taxon>
        <taxon>Lophiostoma</taxon>
    </lineage>
</organism>
<feature type="compositionally biased region" description="Polar residues" evidence="12">
    <location>
        <begin position="1448"/>
        <end position="1457"/>
    </location>
</feature>
<proteinExistence type="inferred from homology"/>
<feature type="compositionally biased region" description="Low complexity" evidence="12">
    <location>
        <begin position="1462"/>
        <end position="1478"/>
    </location>
</feature>
<dbReference type="Pfam" id="PF09497">
    <property type="entry name" value="Med12"/>
    <property type="match status" value="1"/>
</dbReference>
<comment type="function">
    <text evidence="10">Component of the SRB8-11 complex. The SRB8-11 complex is a regulatory module of the Mediator complex which is itself involved in regulation of basal and activated RNA polymerase II-dependent transcription. The SRB8-11 complex may be involved in the transcriptional repression of a subset of genes regulated by Mediator. It may inhibit the association of the Mediator complex with RNA polymerase II to form the holoenzyme complex.</text>
</comment>
<reference evidence="14" key="1">
    <citation type="journal article" date="2020" name="Stud. Mycol.">
        <title>101 Dothideomycetes genomes: a test case for predicting lifestyles and emergence of pathogens.</title>
        <authorList>
            <person name="Haridas S."/>
            <person name="Albert R."/>
            <person name="Binder M."/>
            <person name="Bloem J."/>
            <person name="Labutti K."/>
            <person name="Salamov A."/>
            <person name="Andreopoulos B."/>
            <person name="Baker S."/>
            <person name="Barry K."/>
            <person name="Bills G."/>
            <person name="Bluhm B."/>
            <person name="Cannon C."/>
            <person name="Castanera R."/>
            <person name="Culley D."/>
            <person name="Daum C."/>
            <person name="Ezra D."/>
            <person name="Gonzalez J."/>
            <person name="Henrissat B."/>
            <person name="Kuo A."/>
            <person name="Liang C."/>
            <person name="Lipzen A."/>
            <person name="Lutzoni F."/>
            <person name="Magnuson J."/>
            <person name="Mondo S."/>
            <person name="Nolan M."/>
            <person name="Ohm R."/>
            <person name="Pangilinan J."/>
            <person name="Park H.-J."/>
            <person name="Ramirez L."/>
            <person name="Alfaro M."/>
            <person name="Sun H."/>
            <person name="Tritt A."/>
            <person name="Yoshinaga Y."/>
            <person name="Zwiers L.-H."/>
            <person name="Turgeon B."/>
            <person name="Goodwin S."/>
            <person name="Spatafora J."/>
            <person name="Crous P."/>
            <person name="Grigoriev I."/>
        </authorList>
    </citation>
    <scope>NUCLEOTIDE SEQUENCE</scope>
    <source>
        <strain evidence="14">CBS 122681</strain>
    </source>
</reference>
<evidence type="ECO:0000256" key="10">
    <source>
        <dbReference type="ARBA" id="ARBA00025661"/>
    </source>
</evidence>
<evidence type="ECO:0000256" key="3">
    <source>
        <dbReference type="ARBA" id="ARBA00011629"/>
    </source>
</evidence>
<feature type="domain" description="Mediator complex subunit Med12" evidence="13">
    <location>
        <begin position="253"/>
        <end position="316"/>
    </location>
</feature>
<evidence type="ECO:0000256" key="9">
    <source>
        <dbReference type="ARBA" id="ARBA00023242"/>
    </source>
</evidence>
<keyword evidence="5" id="KW-0678">Repressor</keyword>
<gene>
    <name evidence="14" type="ORF">K491DRAFT_717612</name>
</gene>
<evidence type="ECO:0000256" key="12">
    <source>
        <dbReference type="SAM" id="MobiDB-lite"/>
    </source>
</evidence>
<dbReference type="GO" id="GO:0003712">
    <property type="term" value="F:transcription coregulator activity"/>
    <property type="evidence" value="ECO:0007669"/>
    <property type="project" value="InterPro"/>
</dbReference>
<dbReference type="GO" id="GO:0016592">
    <property type="term" value="C:mediator complex"/>
    <property type="evidence" value="ECO:0007669"/>
    <property type="project" value="InterPro"/>
</dbReference>
<dbReference type="GO" id="GO:0006357">
    <property type="term" value="P:regulation of transcription by RNA polymerase II"/>
    <property type="evidence" value="ECO:0007669"/>
    <property type="project" value="InterPro"/>
</dbReference>
<dbReference type="SMART" id="SM01281">
    <property type="entry name" value="Med12"/>
    <property type="match status" value="1"/>
</dbReference>
<sequence>MTSRPGPGIQESLQHRGSGGSSRPQGRRPSVKPGNAPQHVPQDCIDPTLEDQRRAAGDTATKGRGAGNAKAKLGTLEAIDTSSNEAVRPLPKGRPPLFFSNVSSSTPDLSLQSPQGLAGGMAVNLPVPPRPGIARPGENLQQPRIYPGGTGVKDKVTAKGPVTEMPAPAVVFAGGRTADLFPWTGSQPEDTLSEALVKGGISNKPQIMNETNTARPSLWSNLKNKSGLSTLSTLFVAVLEKRQSCGRLSGPNSFKPPPRLTLRDSTRETWLHDLANPTVGIKRLSRTIPHGITGKPLLDQCLNKNIPLPRAVWLAKCVGINEMRSHQRKGQAGTLTWLRGWTSSVEQFLDSTVGTMGQHDWKPRITYALQLATSLYKDHLLEEEHFLDWVLKGLESCVPERLFLWLLIASLYGPDLAACRRRGKRLAESLLNHAEKIYEAEDEGKTSSLLQYLEKIILKLLTTSPTCMLLPRTWDRHWPVLRRLASRHPEANITNVVEGLDLRTRRLLHASQKPSSTAQDCSRGLLRLLDSTDLNKTVRSEQLALHCMDISPSARIIVAAALQWASSPYRDGCYRIYLVTRLIRKWSLLGVDTDDAILAYFHATERDAGSDQRNAFRIVAELIRSQTFSVGKYLQWLIATGSIGRSQDITLQTSWPLRLVTEIPLTGLPPQVRNLRSTLLRSTNYSTEQEEQTLDEAESVVRRTLPILFDDPNIEYERNEVNIPKLSPSIRFELAMILRKQVAANMQLVEHAPTKDPSVEEPAVVCTISAQEFHTVRTYLEGFGDYAILADIIGVVATSLDSHVLAAAADTLNYHRLAFRCIGAFEPLFAKVAMRYAAIRTVRFPERELLVSLSDLCRNVLAEGDLVQALAYDLGRHDQKNVAAACSPVSDTMADTFHNMAVDSEEEIDRILSSGTSMDHQIMTRVFGKIVVSLKEQVAKSIVPSGNHAAWFYRLRSFDESCFDGIVIDWTTSLLMKGQSRMMHAAIPPLVVSGCLTLWQFQDITRRAINKSRATSQEDSLRICMHGLDVLLPTDSLTPLCQPQEAYRYRLEQQNFCQGSDGRILQLLRDLFDSITDALSPSSQSSIKGLLSSERLRAVVKRHISLNGETLSSVFGIGTQSFSAASSTQLKTLLDSLLDPTNRLSQKSVADQVKIIVESASCLSLPFCQLQIRQLFAMSSVAADTSVDTVSGSLVEAIRSAIERDDSPWNELVAGLDTGLRTKIRENAERELLQASAFFSGPATSRSKTTGIDDEAFLRKHLTVINLTSSGTLTDLEAPIFATLVERLKGIADTLNNNQRRSGQIMSGPDSSLRSWLNALLRLTLIHGSMLLHKAPNQHQAAILWSLRLLFTHPVLDNHPVILEYIFDIAVFLSDSISDDVRNHLIKMNTAKPTDEPRCAFLFGTPSTFDGWLALAKPLAPTSSAQSTATAQQPVQQNNNAPGQQPPFYNQQLQSPGSAALQRSSSQQHQQQQMHAQNQNRMYPQYPQHPQQNKTLSHFQRMASNSNGNHSQLQQMQQMQQLQGLAQQRSAQSSPLQMQRQPGQPSQAGNTQAGRPGAARQDKPEIKTLPYALKRWEILPESGGNPAGNETAISLSLFGARRA</sequence>
<protein>
    <recommendedName>
        <fullName evidence="4">Mediator of RNA polymerase II transcription subunit 12</fullName>
    </recommendedName>
    <alternativeName>
        <fullName evidence="11">Mediator complex subunit 12</fullName>
    </alternativeName>
</protein>
<evidence type="ECO:0000256" key="8">
    <source>
        <dbReference type="ARBA" id="ARBA00023163"/>
    </source>
</evidence>
<evidence type="ECO:0000256" key="11">
    <source>
        <dbReference type="ARBA" id="ARBA00032010"/>
    </source>
</evidence>
<feature type="region of interest" description="Disordered" evidence="12">
    <location>
        <begin position="1"/>
        <end position="69"/>
    </location>
</feature>
<evidence type="ECO:0000256" key="6">
    <source>
        <dbReference type="ARBA" id="ARBA00023015"/>
    </source>
</evidence>
<comment type="subcellular location">
    <subcellularLocation>
        <location evidence="1">Nucleus</location>
    </subcellularLocation>
</comment>
<evidence type="ECO:0000256" key="7">
    <source>
        <dbReference type="ARBA" id="ARBA00023159"/>
    </source>
</evidence>
<feature type="region of interest" description="Disordered" evidence="12">
    <location>
        <begin position="1424"/>
        <end position="1478"/>
    </location>
</feature>
<dbReference type="PANTHER" id="PTHR46567:SF1">
    <property type="entry name" value="MEDIATOR OF RNA POLYMERASE II TRANSCRIPTION SUBUNIT 12"/>
    <property type="match status" value="1"/>
</dbReference>
<evidence type="ECO:0000256" key="2">
    <source>
        <dbReference type="ARBA" id="ARBA00010289"/>
    </source>
</evidence>
<comment type="similarity">
    <text evidence="2">Belongs to the Mediator complex subunit 12 family.</text>
</comment>
<evidence type="ECO:0000256" key="1">
    <source>
        <dbReference type="ARBA" id="ARBA00004123"/>
    </source>
</evidence>
<feature type="region of interest" description="Disordered" evidence="12">
    <location>
        <begin position="1502"/>
        <end position="1567"/>
    </location>
</feature>
<dbReference type="Proteomes" id="UP000799324">
    <property type="component" value="Unassembled WGS sequence"/>
</dbReference>
<dbReference type="Pfam" id="PF25326">
    <property type="entry name" value="ARM_SRB8"/>
    <property type="match status" value="1"/>
</dbReference>
<dbReference type="PANTHER" id="PTHR46567">
    <property type="entry name" value="MEDIATOR OF RNA POLYMERASE II TRANSCRIPTION SUBUNIT 12"/>
    <property type="match status" value="1"/>
</dbReference>
<keyword evidence="7" id="KW-0010">Activator</keyword>
<keyword evidence="9" id="KW-0539">Nucleus</keyword>
<evidence type="ECO:0000256" key="4">
    <source>
        <dbReference type="ARBA" id="ARBA00019622"/>
    </source>
</evidence>
<dbReference type="OrthoDB" id="20828at2759"/>
<evidence type="ECO:0000313" key="15">
    <source>
        <dbReference type="Proteomes" id="UP000799324"/>
    </source>
</evidence>